<evidence type="ECO:0000313" key="18">
    <source>
        <dbReference type="Proteomes" id="UP000813463"/>
    </source>
</evidence>
<dbReference type="EC" id="1.1.3.20" evidence="5"/>
<organism evidence="18 19">
    <name type="scientific">Spinacia oleracea</name>
    <name type="common">Spinach</name>
    <dbReference type="NCBI Taxonomy" id="3562"/>
    <lineage>
        <taxon>Eukaryota</taxon>
        <taxon>Viridiplantae</taxon>
        <taxon>Streptophyta</taxon>
        <taxon>Embryophyta</taxon>
        <taxon>Tracheophyta</taxon>
        <taxon>Spermatophyta</taxon>
        <taxon>Magnoliopsida</taxon>
        <taxon>eudicotyledons</taxon>
        <taxon>Gunneridae</taxon>
        <taxon>Pentapetalae</taxon>
        <taxon>Caryophyllales</taxon>
        <taxon>Chenopodiaceae</taxon>
        <taxon>Chenopodioideae</taxon>
        <taxon>Anserineae</taxon>
        <taxon>Spinacia</taxon>
    </lineage>
</organism>
<dbReference type="GO" id="GO:0016020">
    <property type="term" value="C:membrane"/>
    <property type="evidence" value="ECO:0007669"/>
    <property type="project" value="UniProtKB-SubCell"/>
</dbReference>
<reference evidence="19" key="2">
    <citation type="submission" date="2025-08" db="UniProtKB">
        <authorList>
            <consortium name="RefSeq"/>
        </authorList>
    </citation>
    <scope>IDENTIFICATION</scope>
    <source>
        <tissue evidence="19">Leaf</tissue>
    </source>
</reference>
<dbReference type="PANTHER" id="PTHR46056">
    <property type="entry name" value="LONG-CHAIN-ALCOHOL OXIDASE"/>
    <property type="match status" value="1"/>
</dbReference>
<feature type="active site" description="Proton acceptor" evidence="12">
    <location>
        <position position="742"/>
    </location>
</feature>
<dbReference type="GeneID" id="110788347"/>
<evidence type="ECO:0000256" key="9">
    <source>
        <dbReference type="ARBA" id="ARBA00022989"/>
    </source>
</evidence>
<feature type="domain" description="Glucose-methanol-choline oxidoreductase C-terminal" evidence="17">
    <location>
        <begin position="666"/>
        <end position="793"/>
    </location>
</feature>
<dbReference type="InterPro" id="IPR000172">
    <property type="entry name" value="GMC_OxRdtase_N"/>
</dbReference>
<evidence type="ECO:0000256" key="12">
    <source>
        <dbReference type="PIRSR" id="PIRSR028937-1"/>
    </source>
</evidence>
<dbReference type="InterPro" id="IPR012400">
    <property type="entry name" value="Long_Oxdase"/>
</dbReference>
<dbReference type="PIRSF" id="PIRSF028937">
    <property type="entry name" value="Lg_Ch_AO"/>
    <property type="match status" value="1"/>
</dbReference>
<dbReference type="Proteomes" id="UP000813463">
    <property type="component" value="Chromosome 6"/>
</dbReference>
<evidence type="ECO:0000256" key="3">
    <source>
        <dbReference type="ARBA" id="ARBA00004370"/>
    </source>
</evidence>
<dbReference type="PANTHER" id="PTHR46056:SF4">
    <property type="entry name" value="LONG-CHAIN-ALCOHOL OXIDASE FAO4A"/>
    <property type="match status" value="1"/>
</dbReference>
<accession>A0A9R0IHE4</accession>
<feature type="binding site" evidence="13">
    <location>
        <begin position="284"/>
        <end position="299"/>
    </location>
    <ligand>
        <name>FAD</name>
        <dbReference type="ChEBI" id="CHEBI:57692"/>
    </ligand>
</feature>
<dbReference type="InterPro" id="IPR007867">
    <property type="entry name" value="GMC_OxRtase_C"/>
</dbReference>
<comment type="catalytic activity">
    <reaction evidence="1">
        <text>a long-chain primary fatty alcohol + O2 = a long-chain fatty aldehyde + H2O2</text>
        <dbReference type="Rhea" id="RHEA:22756"/>
        <dbReference type="ChEBI" id="CHEBI:15379"/>
        <dbReference type="ChEBI" id="CHEBI:16240"/>
        <dbReference type="ChEBI" id="CHEBI:17176"/>
        <dbReference type="ChEBI" id="CHEBI:77396"/>
        <dbReference type="EC" id="1.1.3.20"/>
    </reaction>
</comment>
<feature type="transmembrane region" description="Helical" evidence="15">
    <location>
        <begin position="101"/>
        <end position="134"/>
    </location>
</feature>
<dbReference type="GO" id="GO:0050660">
    <property type="term" value="F:flavin adenine dinucleotide binding"/>
    <property type="evidence" value="ECO:0007669"/>
    <property type="project" value="InterPro"/>
</dbReference>
<evidence type="ECO:0000256" key="14">
    <source>
        <dbReference type="SAM" id="MobiDB-lite"/>
    </source>
</evidence>
<dbReference type="OrthoDB" id="269227at2759"/>
<keyword evidence="18" id="KW-1185">Reference proteome</keyword>
<proteinExistence type="inferred from homology"/>
<feature type="domain" description="Glucose-methanol-choline oxidoreductase N-terminal" evidence="16">
    <location>
        <begin position="332"/>
        <end position="556"/>
    </location>
</feature>
<dbReference type="Pfam" id="PF05199">
    <property type="entry name" value="GMC_oxred_C"/>
    <property type="match status" value="1"/>
</dbReference>
<evidence type="ECO:0000256" key="8">
    <source>
        <dbReference type="ARBA" id="ARBA00022827"/>
    </source>
</evidence>
<evidence type="ECO:0000259" key="16">
    <source>
        <dbReference type="Pfam" id="PF00732"/>
    </source>
</evidence>
<protein>
    <recommendedName>
        <fullName evidence="5">long-chain-alcohol oxidase</fullName>
        <ecNumber evidence="5">1.1.3.20</ecNumber>
    </recommendedName>
</protein>
<keyword evidence="8 13" id="KW-0274">FAD</keyword>
<evidence type="ECO:0000256" key="2">
    <source>
        <dbReference type="ARBA" id="ARBA00003842"/>
    </source>
</evidence>
<dbReference type="RefSeq" id="XP_021848675.1">
    <property type="nucleotide sequence ID" value="XM_021992983.2"/>
</dbReference>
<name>A0A9R0IHE4_SPIOL</name>
<evidence type="ECO:0000256" key="13">
    <source>
        <dbReference type="PIRSR" id="PIRSR028937-2"/>
    </source>
</evidence>
<evidence type="ECO:0000256" key="5">
    <source>
        <dbReference type="ARBA" id="ARBA00013125"/>
    </source>
</evidence>
<evidence type="ECO:0000256" key="4">
    <source>
        <dbReference type="ARBA" id="ARBA00010790"/>
    </source>
</evidence>
<dbReference type="KEGG" id="soe:110788347"/>
<dbReference type="SUPFAM" id="SSF51905">
    <property type="entry name" value="FAD/NAD(P)-binding domain"/>
    <property type="match status" value="1"/>
</dbReference>
<keyword evidence="7 15" id="KW-0812">Transmembrane</keyword>
<reference evidence="18" key="1">
    <citation type="journal article" date="2021" name="Nat. Commun.">
        <title>Genomic analyses provide insights into spinach domestication and the genetic basis of agronomic traits.</title>
        <authorList>
            <person name="Cai X."/>
            <person name="Sun X."/>
            <person name="Xu C."/>
            <person name="Sun H."/>
            <person name="Wang X."/>
            <person name="Ge C."/>
            <person name="Zhang Z."/>
            <person name="Wang Q."/>
            <person name="Fei Z."/>
            <person name="Jiao C."/>
            <person name="Wang Q."/>
        </authorList>
    </citation>
    <scope>NUCLEOTIDE SEQUENCE [LARGE SCALE GENOMIC DNA]</scope>
    <source>
        <strain evidence="18">cv. Varoflay</strain>
    </source>
</reference>
<keyword evidence="10" id="KW-0560">Oxidoreductase</keyword>
<dbReference type="GO" id="GO:0046577">
    <property type="term" value="F:long-chain-alcohol oxidase activity"/>
    <property type="evidence" value="ECO:0007669"/>
    <property type="project" value="UniProtKB-EC"/>
</dbReference>
<comment type="subcellular location">
    <subcellularLocation>
        <location evidence="3">Membrane</location>
    </subcellularLocation>
</comment>
<feature type="compositionally biased region" description="Polar residues" evidence="14">
    <location>
        <begin position="219"/>
        <end position="231"/>
    </location>
</feature>
<keyword evidence="11 15" id="KW-0472">Membrane</keyword>
<dbReference type="Gene3D" id="3.50.50.60">
    <property type="entry name" value="FAD/NAD(P)-binding domain"/>
    <property type="match status" value="2"/>
</dbReference>
<keyword evidence="6" id="KW-0285">Flavoprotein</keyword>
<gene>
    <name evidence="19" type="primary">LOC110788347</name>
</gene>
<comment type="function">
    <text evidence="2">Long-chain fatty alcohol oxidase involved in the omega-oxidation pathway of lipid degradation.</text>
</comment>
<evidence type="ECO:0000256" key="7">
    <source>
        <dbReference type="ARBA" id="ARBA00022692"/>
    </source>
</evidence>
<evidence type="ECO:0000256" key="6">
    <source>
        <dbReference type="ARBA" id="ARBA00022630"/>
    </source>
</evidence>
<evidence type="ECO:0000313" key="19">
    <source>
        <dbReference type="RefSeq" id="XP_021848675.1"/>
    </source>
</evidence>
<evidence type="ECO:0000256" key="1">
    <source>
        <dbReference type="ARBA" id="ARBA00000920"/>
    </source>
</evidence>
<evidence type="ECO:0000256" key="11">
    <source>
        <dbReference type="ARBA" id="ARBA00023136"/>
    </source>
</evidence>
<comment type="similarity">
    <text evidence="4">Belongs to the GMC oxidoreductase family.</text>
</comment>
<evidence type="ECO:0000256" key="10">
    <source>
        <dbReference type="ARBA" id="ARBA00023002"/>
    </source>
</evidence>
<evidence type="ECO:0000259" key="17">
    <source>
        <dbReference type="Pfam" id="PF05199"/>
    </source>
</evidence>
<dbReference type="InterPro" id="IPR036188">
    <property type="entry name" value="FAD/NAD-bd_sf"/>
</dbReference>
<keyword evidence="9 15" id="KW-1133">Transmembrane helix</keyword>
<dbReference type="AlphaFoldDB" id="A0A9R0IHE4"/>
<dbReference type="Pfam" id="PF00732">
    <property type="entry name" value="GMC_oxred_N"/>
    <property type="match status" value="1"/>
</dbReference>
<feature type="region of interest" description="Disordered" evidence="14">
    <location>
        <begin position="206"/>
        <end position="232"/>
    </location>
</feature>
<evidence type="ECO:0000256" key="15">
    <source>
        <dbReference type="SAM" id="Phobius"/>
    </source>
</evidence>
<sequence length="811" mass="89449">MSSDHNKITNQKGEHLVIDLGSIDTQSLLNEGDNKITYTNELSSWEMDSLTALCDTIIPAVDPPESATEDSVIRFYKTSASMAKTPDHLGRMLSHRMRHHVFLIRLMLFMLSTRLGTFLFGGIHSLSTGFPFFLKFSELPLHKRQQFILSMSTSWFFLYRMGFIGVKLLILLAFFTQVDEKEENPSWEAIGYCGPDPEFMKSKKHNEPNRPLGYLTPKPNHNTKAQNQAQPKTKEDLLGPLYKGVINVNNSQDILSEYLKNSGFHVSINRKNKSYQNPVMTIQCDAVVVGSGSGGGLIAGALASEGYKVLVLEKGEYFARENLSLLEGTTLDQMYEGAGILATRDLGVSILAGSTLGGGSTINWSASIRTPPHVIREWAHVHELEIFESPLYKEALDVVCEKMEVQSDINNEGFNNEVLRKGCLELGYSLVDIPRNAPADHYCGWCGLGCKDGRKKGTCETWLKDVIRSRNGAILTGCEVGKVLYERKRGRNRDTAKGVMFEHKTNNGGRGRGRYVCVVEAKTTIVACGALNTPALLRKSGMKNPNIGKNLHLHPVVMAWGYFPDTEPLSSLLSGTGEGKVWPEKEKKSYEGGIMTTMSTVVAEFNESGYGAVIQTPSLHPGLFSAIMPWTSGSSMKHRMTRFSRTAHIFALARDIGSGTISTSPFDITYNMHSIDEGNLQNGVEKMLKILAAAGAEEIGTHHRDGASINVKKVSCHEFEMFVKKESSKAIKGLAMPVASAHQMGSCKMGVDPRTSVVNQRGESWEVEGLYLADSSVFPTALGVNPMVTVQAISYCTTQSVLEYLKRKKRG</sequence>